<dbReference type="InterPro" id="IPR029044">
    <property type="entry name" value="Nucleotide-diphossugar_trans"/>
</dbReference>
<protein>
    <submittedName>
        <fullName evidence="3">Galactosyltransferase-related protein</fullName>
    </submittedName>
</protein>
<proteinExistence type="predicted"/>
<reference evidence="3 4" key="1">
    <citation type="submission" date="2023-03" db="EMBL/GenBank/DDBJ databases">
        <title>Bacillus Genome Sequencing.</title>
        <authorList>
            <person name="Dunlap C."/>
        </authorList>
    </citation>
    <scope>NUCLEOTIDE SEQUENCE [LARGE SCALE GENOMIC DNA]</scope>
    <source>
        <strain evidence="3 4">BD-525</strain>
    </source>
</reference>
<keyword evidence="3" id="KW-0328">Glycosyltransferase</keyword>
<accession>A0ABU6GKG5</accession>
<organism evidence="3 4">
    <name type="scientific">Paenibacillus dokdonensis</name>
    <dbReference type="NCBI Taxonomy" id="2567944"/>
    <lineage>
        <taxon>Bacteria</taxon>
        <taxon>Bacillati</taxon>
        <taxon>Bacillota</taxon>
        <taxon>Bacilli</taxon>
        <taxon>Bacillales</taxon>
        <taxon>Paenibacillaceae</taxon>
        <taxon>Paenibacillus</taxon>
    </lineage>
</organism>
<comment type="caution">
    <text evidence="3">The sequence shown here is derived from an EMBL/GenBank/DDBJ whole genome shotgun (WGS) entry which is preliminary data.</text>
</comment>
<evidence type="ECO:0000256" key="1">
    <source>
        <dbReference type="ARBA" id="ARBA00022679"/>
    </source>
</evidence>
<dbReference type="CDD" id="cd00761">
    <property type="entry name" value="Glyco_tranf_GTA_type"/>
    <property type="match status" value="1"/>
</dbReference>
<keyword evidence="1" id="KW-0808">Transferase</keyword>
<evidence type="ECO:0000313" key="3">
    <source>
        <dbReference type="EMBL" id="MEC0239708.1"/>
    </source>
</evidence>
<feature type="domain" description="Galactosyltransferase C-terminal" evidence="2">
    <location>
        <begin position="129"/>
        <end position="166"/>
    </location>
</feature>
<dbReference type="GO" id="GO:0016757">
    <property type="term" value="F:glycosyltransferase activity"/>
    <property type="evidence" value="ECO:0007669"/>
    <property type="project" value="UniProtKB-KW"/>
</dbReference>
<keyword evidence="4" id="KW-1185">Reference proteome</keyword>
<gene>
    <name evidence="3" type="ORF">P4H66_07525</name>
</gene>
<sequence length="230" mass="25850">MSCGVSVLIPYQSDGGPRDEAFCYVKGFYEQQLPEIEICVGELSHEIFSRSKAINKAAAAASGRIFIIADGDIIYDPDLMRDALKQVTDSRWIIPFSSITRMTYNNSQAILQSEAHWPLQIPLETMPDNARFFVGGVNILSRKAFELVGGYDERFIGWGGEDEAFAYSLDTMVGKHIRLEGNLLHFWHPFIGPAGNPLYEMNYSLFNLYKAALGNPEEMNRLIQAKERGV</sequence>
<dbReference type="RefSeq" id="WP_326086939.1">
    <property type="nucleotide sequence ID" value="NZ_JARLKZ010000005.1"/>
</dbReference>
<evidence type="ECO:0000313" key="4">
    <source>
        <dbReference type="Proteomes" id="UP001344632"/>
    </source>
</evidence>
<dbReference type="Pfam" id="PF02709">
    <property type="entry name" value="Glyco_transf_7C"/>
    <property type="match status" value="1"/>
</dbReference>
<dbReference type="EMBL" id="JARLKZ010000005">
    <property type="protein sequence ID" value="MEC0239708.1"/>
    <property type="molecule type" value="Genomic_DNA"/>
</dbReference>
<dbReference type="Proteomes" id="UP001344632">
    <property type="component" value="Unassembled WGS sequence"/>
</dbReference>
<dbReference type="InterPro" id="IPR027791">
    <property type="entry name" value="Galactosyl_T_C"/>
</dbReference>
<evidence type="ECO:0000259" key="2">
    <source>
        <dbReference type="Pfam" id="PF02709"/>
    </source>
</evidence>
<name>A0ABU6GKG5_9BACL</name>
<dbReference type="Gene3D" id="3.90.550.10">
    <property type="entry name" value="Spore Coat Polysaccharide Biosynthesis Protein SpsA, Chain A"/>
    <property type="match status" value="1"/>
</dbReference>
<dbReference type="SUPFAM" id="SSF53448">
    <property type="entry name" value="Nucleotide-diphospho-sugar transferases"/>
    <property type="match status" value="1"/>
</dbReference>